<dbReference type="InterPro" id="IPR039757">
    <property type="entry name" value="EIF2D"/>
</dbReference>
<evidence type="ECO:0000313" key="7">
    <source>
        <dbReference type="Proteomes" id="UP000001555"/>
    </source>
</evidence>
<proteinExistence type="evidence at protein level"/>
<dbReference type="VEuPathDB" id="VectorBase:ISCP_009363"/>
<dbReference type="InterPro" id="IPR041366">
    <property type="entry name" value="Pre-PUA"/>
</dbReference>
<dbReference type="GO" id="GO:0003743">
    <property type="term" value="F:translation initiation factor activity"/>
    <property type="evidence" value="ECO:0007669"/>
    <property type="project" value="InterPro"/>
</dbReference>
<dbReference type="NCBIfam" id="TIGR00451">
    <property type="entry name" value="unchar_dom_2"/>
    <property type="match status" value="1"/>
</dbReference>
<dbReference type="EnsemblMetazoa" id="ISCW008181-RA">
    <property type="protein sequence ID" value="ISCW008181-PA"/>
    <property type="gene ID" value="ISCW008181"/>
</dbReference>
<dbReference type="AlphaFoldDB" id="B7PS91"/>
<dbReference type="InterPro" id="IPR048247">
    <property type="entry name" value="eIF2D_N"/>
</dbReference>
<dbReference type="InParanoid" id="B7PS91"/>
<dbReference type="GO" id="GO:0005737">
    <property type="term" value="C:cytoplasm"/>
    <property type="evidence" value="ECO:0007669"/>
    <property type="project" value="UniProtKB-SubCell"/>
</dbReference>
<dbReference type="PaxDb" id="6945-B7PS91"/>
<reference evidence="5 7" key="1">
    <citation type="submission" date="2008-03" db="EMBL/GenBank/DDBJ databases">
        <title>Annotation of Ixodes scapularis.</title>
        <authorList>
            <consortium name="Ixodes scapularis Genome Project Consortium"/>
            <person name="Caler E."/>
            <person name="Hannick L.I."/>
            <person name="Bidwell S."/>
            <person name="Joardar V."/>
            <person name="Thiagarajan M."/>
            <person name="Amedeo P."/>
            <person name="Galinsky K.J."/>
            <person name="Schobel S."/>
            <person name="Inman J."/>
            <person name="Hostetler J."/>
            <person name="Miller J."/>
            <person name="Hammond M."/>
            <person name="Megy K."/>
            <person name="Lawson D."/>
            <person name="Kodira C."/>
            <person name="Sutton G."/>
            <person name="Meyer J."/>
            <person name="Hill C.A."/>
            <person name="Birren B."/>
            <person name="Nene V."/>
            <person name="Collins F."/>
            <person name="Alarcon-Chaidez F."/>
            <person name="Wikel S."/>
            <person name="Strausberg R."/>
        </authorList>
    </citation>
    <scope>NUCLEOTIDE SEQUENCE [LARGE SCALE GENOMIC DNA]</scope>
    <source>
        <strain evidence="7">Wikel</strain>
        <strain evidence="5">Wikel colony</strain>
    </source>
</reference>
<dbReference type="Pfam" id="PF26292">
    <property type="entry name" value="PUA_elF2D"/>
    <property type="match status" value="1"/>
</dbReference>
<gene>
    <name evidence="5" type="ORF">IscW_ISCW008181</name>
</gene>
<dbReference type="PROSITE" id="PS50890">
    <property type="entry name" value="PUA"/>
    <property type="match status" value="1"/>
</dbReference>
<sequence>MFVKQFRIKSNVRLKNSDRKKLRSQIEARFPQLSAVELDALCPPKEDLFQLKLMCHAGDAVIAYCLANEPIKKLRSQIEARFPQLSAVELDALCPPKEDLFQLKLMCHAGDAVIAYCLANEPMFFERDDGLLPTVYALWCVPSLLPYLTTWDAVLERLSGGADLMAPGIGAYSEDFVRARPGDPIAVRLSNSGEFAVAVGALLVAPESLMGPQRRGKAVAVAHVYGDYLWAHGSKRTLPKSERSTEEGEEEGCGSGEEAESPCPTEGSDTSKLAESLRTDTTLADFVPEAAKTPEVAEAPVDSVGGCVVVSVL</sequence>
<dbReference type="EMBL" id="ABJB010419752">
    <property type="status" value="NOT_ANNOTATED_CDS"/>
    <property type="molecule type" value="Genomic_DNA"/>
</dbReference>
<evidence type="ECO:0000313" key="5">
    <source>
        <dbReference type="EMBL" id="EEC09463.1"/>
    </source>
</evidence>
<dbReference type="SUPFAM" id="SSF88697">
    <property type="entry name" value="PUA domain-like"/>
    <property type="match status" value="1"/>
</dbReference>
<dbReference type="HOGENOM" id="CLU_889298_0_0_1"/>
<dbReference type="EMBL" id="DS777384">
    <property type="protein sequence ID" value="EEC09463.1"/>
    <property type="molecule type" value="Genomic_DNA"/>
</dbReference>
<organism>
    <name type="scientific">Ixodes scapularis</name>
    <name type="common">Black-legged tick</name>
    <name type="synonym">Deer tick</name>
    <dbReference type="NCBI Taxonomy" id="6945"/>
    <lineage>
        <taxon>Eukaryota</taxon>
        <taxon>Metazoa</taxon>
        <taxon>Ecdysozoa</taxon>
        <taxon>Arthropoda</taxon>
        <taxon>Chelicerata</taxon>
        <taxon>Arachnida</taxon>
        <taxon>Acari</taxon>
        <taxon>Parasitiformes</taxon>
        <taxon>Ixodida</taxon>
        <taxon>Ixodoidea</taxon>
        <taxon>Ixodidae</taxon>
        <taxon>Ixodinae</taxon>
        <taxon>Ixodes</taxon>
    </lineage>
</organism>
<evidence type="ECO:0000256" key="1">
    <source>
        <dbReference type="ARBA" id="ARBA00022490"/>
    </source>
</evidence>
<evidence type="ECO:0000259" key="3">
    <source>
        <dbReference type="Pfam" id="PF17832"/>
    </source>
</evidence>
<dbReference type="EMBL" id="ABJB011118049">
    <property type="status" value="NOT_ANNOTATED_CDS"/>
    <property type="molecule type" value="Genomic_DNA"/>
</dbReference>
<accession>B7PS91</accession>
<keyword evidence="8" id="KW-1267">Proteomics identification</keyword>
<dbReference type="InterPro" id="IPR015947">
    <property type="entry name" value="PUA-like_sf"/>
</dbReference>
<dbReference type="InterPro" id="IPR048248">
    <property type="entry name" value="PUA_eIF2d-like"/>
</dbReference>
<dbReference type="Proteomes" id="UP000001555">
    <property type="component" value="Unassembled WGS sequence"/>
</dbReference>
<keyword evidence="7" id="KW-1185">Reference proteome</keyword>
<name>B7PS91_IXOSC</name>
<evidence type="ECO:0000256" key="2">
    <source>
        <dbReference type="SAM" id="MobiDB-lite"/>
    </source>
</evidence>
<dbReference type="EMBL" id="ABJB010145412">
    <property type="status" value="NOT_ANNOTATED_CDS"/>
    <property type="molecule type" value="Genomic_DNA"/>
</dbReference>
<dbReference type="PANTHER" id="PTHR12217:SF4">
    <property type="entry name" value="EUKARYOTIC TRANSLATION INITIATION FACTOR 2D"/>
    <property type="match status" value="1"/>
</dbReference>
<evidence type="ECO:0007829" key="8">
    <source>
        <dbReference type="PeptideAtlas" id="B7PS91"/>
    </source>
</evidence>
<evidence type="ECO:0000259" key="4">
    <source>
        <dbReference type="Pfam" id="PF26292"/>
    </source>
</evidence>
<feature type="domain" description="Pre-PUA" evidence="3">
    <location>
        <begin position="71"/>
        <end position="142"/>
    </location>
</feature>
<dbReference type="VEuPathDB" id="VectorBase:ISCW008181"/>
<dbReference type="CDD" id="cd21156">
    <property type="entry name" value="PUA_eIF2d-like"/>
    <property type="match status" value="1"/>
</dbReference>
<dbReference type="GO" id="GO:0001731">
    <property type="term" value="P:formation of translation preinitiation complex"/>
    <property type="evidence" value="ECO:0007669"/>
    <property type="project" value="InterPro"/>
</dbReference>
<dbReference type="GO" id="GO:0003723">
    <property type="term" value="F:RNA binding"/>
    <property type="evidence" value="ECO:0007669"/>
    <property type="project" value="InterPro"/>
</dbReference>
<evidence type="ECO:0000313" key="6">
    <source>
        <dbReference type="EnsemblMetazoa" id="ISCW008181-PA"/>
    </source>
</evidence>
<dbReference type="CDD" id="cd11610">
    <property type="entry name" value="eIF2D_N"/>
    <property type="match status" value="1"/>
</dbReference>
<protein>
    <submittedName>
        <fullName evidence="5 6">Ligatin, putative</fullName>
    </submittedName>
</protein>
<reference evidence="6" key="2">
    <citation type="submission" date="2020-05" db="UniProtKB">
        <authorList>
            <consortium name="EnsemblMetazoa"/>
        </authorList>
    </citation>
    <scope>IDENTIFICATION</scope>
    <source>
        <strain evidence="6">wikel</strain>
    </source>
</reference>
<feature type="domain" description="Eukaryotic translation initiation factor 2D-like PUA RNA-binding" evidence="4">
    <location>
        <begin position="145"/>
        <end position="227"/>
    </location>
</feature>
<dbReference type="OrthoDB" id="199771at2759"/>
<keyword evidence="1" id="KW-0963">Cytoplasm</keyword>
<dbReference type="InterPro" id="IPR004521">
    <property type="entry name" value="Uncharacterised_CHP00451"/>
</dbReference>
<feature type="compositionally biased region" description="Acidic residues" evidence="2">
    <location>
        <begin position="247"/>
        <end position="260"/>
    </location>
</feature>
<dbReference type="STRING" id="6945.B7PS91"/>
<dbReference type="PANTHER" id="PTHR12217">
    <property type="entry name" value="EUKARYOTIC TRANSLATION INITIATION FACTOR 2D"/>
    <property type="match status" value="1"/>
</dbReference>
<dbReference type="Pfam" id="PF17832">
    <property type="entry name" value="Pre-PUA"/>
    <property type="match status" value="1"/>
</dbReference>
<dbReference type="Gene3D" id="3.10.400.20">
    <property type="match status" value="2"/>
</dbReference>
<feature type="region of interest" description="Disordered" evidence="2">
    <location>
        <begin position="237"/>
        <end position="280"/>
    </location>
</feature>